<dbReference type="AlphaFoldDB" id="A0A918F8P4"/>
<dbReference type="Pfam" id="PF03724">
    <property type="entry name" value="META"/>
    <property type="match status" value="1"/>
</dbReference>
<gene>
    <name evidence="3" type="ORF">GCM10010196_00240</name>
</gene>
<dbReference type="Proteomes" id="UP000610303">
    <property type="component" value="Unassembled WGS sequence"/>
</dbReference>
<keyword evidence="1" id="KW-0732">Signal</keyword>
<protein>
    <recommendedName>
        <fullName evidence="2">DUF306 domain-containing protein</fullName>
    </recommendedName>
</protein>
<organism evidence="3 4">
    <name type="scientific">Agromyces mediolanus</name>
    <name type="common">Corynebacterium mediolanum</name>
    <dbReference type="NCBI Taxonomy" id="41986"/>
    <lineage>
        <taxon>Bacteria</taxon>
        <taxon>Bacillati</taxon>
        <taxon>Actinomycetota</taxon>
        <taxon>Actinomycetes</taxon>
        <taxon>Micrococcales</taxon>
        <taxon>Microbacteriaceae</taxon>
        <taxon>Agromyces</taxon>
    </lineage>
</organism>
<sequence>MSGIRGGRTAGAALAAVMLVTMLGGCAGGGGPDPVGTWGDPDGAYLELESGGAFTGSDGCNRLTGSWTMEDDNISFDDVASTRMACPDTEALLEGLDTANVSGDTMTVYADDEAQIATLDRAPVNS</sequence>
<feature type="domain" description="DUF306" evidence="2">
    <location>
        <begin position="42"/>
        <end position="109"/>
    </location>
</feature>
<keyword evidence="4" id="KW-1185">Reference proteome</keyword>
<feature type="chain" id="PRO_5038930761" description="DUF306 domain-containing protein" evidence="1">
    <location>
        <begin position="28"/>
        <end position="126"/>
    </location>
</feature>
<name>A0A918F8P4_AGRME</name>
<dbReference type="PROSITE" id="PS51257">
    <property type="entry name" value="PROKAR_LIPOPROTEIN"/>
    <property type="match status" value="1"/>
</dbReference>
<evidence type="ECO:0000313" key="4">
    <source>
        <dbReference type="Proteomes" id="UP000610303"/>
    </source>
</evidence>
<dbReference type="RefSeq" id="WP_189083296.1">
    <property type="nucleotide sequence ID" value="NZ_BMRJ01000001.1"/>
</dbReference>
<dbReference type="InterPro" id="IPR005184">
    <property type="entry name" value="DUF306_Meta_HslJ"/>
</dbReference>
<evidence type="ECO:0000313" key="3">
    <source>
        <dbReference type="EMBL" id="GGR11801.1"/>
    </source>
</evidence>
<dbReference type="EMBL" id="BMRJ01000001">
    <property type="protein sequence ID" value="GGR11801.1"/>
    <property type="molecule type" value="Genomic_DNA"/>
</dbReference>
<dbReference type="Gene3D" id="2.40.128.270">
    <property type="match status" value="1"/>
</dbReference>
<dbReference type="InterPro" id="IPR038670">
    <property type="entry name" value="HslJ-like_sf"/>
</dbReference>
<reference evidence="3" key="2">
    <citation type="submission" date="2020-09" db="EMBL/GenBank/DDBJ databases">
        <authorList>
            <person name="Sun Q."/>
            <person name="Ohkuma M."/>
        </authorList>
    </citation>
    <scope>NUCLEOTIDE SEQUENCE</scope>
    <source>
        <strain evidence="3">JCM 3346</strain>
    </source>
</reference>
<reference evidence="3" key="1">
    <citation type="journal article" date="2014" name="Int. J. Syst. Evol. Microbiol.">
        <title>Complete genome sequence of Corynebacterium casei LMG S-19264T (=DSM 44701T), isolated from a smear-ripened cheese.</title>
        <authorList>
            <consortium name="US DOE Joint Genome Institute (JGI-PGF)"/>
            <person name="Walter F."/>
            <person name="Albersmeier A."/>
            <person name="Kalinowski J."/>
            <person name="Ruckert C."/>
        </authorList>
    </citation>
    <scope>NUCLEOTIDE SEQUENCE</scope>
    <source>
        <strain evidence="3">JCM 3346</strain>
    </source>
</reference>
<evidence type="ECO:0000259" key="2">
    <source>
        <dbReference type="Pfam" id="PF03724"/>
    </source>
</evidence>
<accession>A0A918F8P4</accession>
<proteinExistence type="predicted"/>
<feature type="signal peptide" evidence="1">
    <location>
        <begin position="1"/>
        <end position="27"/>
    </location>
</feature>
<comment type="caution">
    <text evidence="3">The sequence shown here is derived from an EMBL/GenBank/DDBJ whole genome shotgun (WGS) entry which is preliminary data.</text>
</comment>
<evidence type="ECO:0000256" key="1">
    <source>
        <dbReference type="SAM" id="SignalP"/>
    </source>
</evidence>